<dbReference type="Proteomes" id="UP000322917">
    <property type="component" value="Unassembled WGS sequence"/>
</dbReference>
<name>A0A1M6GNP9_9FIRM</name>
<gene>
    <name evidence="1" type="ORF">SAMN02745170_01765</name>
</gene>
<dbReference type="InterPro" id="IPR018579">
    <property type="entry name" value="Restrct_endonuc_II_LlaJI"/>
</dbReference>
<dbReference type="RefSeq" id="WP_149734535.1">
    <property type="nucleotide sequence ID" value="NZ_FQZD01000012.1"/>
</dbReference>
<dbReference type="EMBL" id="FQZD01000012">
    <property type="protein sequence ID" value="SHJ11538.1"/>
    <property type="molecule type" value="Genomic_DNA"/>
</dbReference>
<proteinExistence type="predicted"/>
<keyword evidence="1" id="KW-0378">Hydrolase</keyword>
<organism evidence="1 2">
    <name type="scientific">Propionispora hippei DSM 15287</name>
    <dbReference type="NCBI Taxonomy" id="1123003"/>
    <lineage>
        <taxon>Bacteria</taxon>
        <taxon>Bacillati</taxon>
        <taxon>Bacillota</taxon>
        <taxon>Negativicutes</taxon>
        <taxon>Selenomonadales</taxon>
        <taxon>Sporomusaceae</taxon>
        <taxon>Propionispora</taxon>
    </lineage>
</organism>
<protein>
    <submittedName>
        <fullName evidence="1">LlaJI restriction endonuclease</fullName>
    </submittedName>
</protein>
<evidence type="ECO:0000313" key="1">
    <source>
        <dbReference type="EMBL" id="SHJ11538.1"/>
    </source>
</evidence>
<keyword evidence="1" id="KW-0255">Endonuclease</keyword>
<dbReference type="AlphaFoldDB" id="A0A1M6GNP9"/>
<accession>A0A1M6GNP9</accession>
<keyword evidence="2" id="KW-1185">Reference proteome</keyword>
<dbReference type="Pfam" id="PF09563">
    <property type="entry name" value="RE_LlaJI"/>
    <property type="match status" value="1"/>
</dbReference>
<dbReference type="OrthoDB" id="9762266at2"/>
<dbReference type="GO" id="GO:0004519">
    <property type="term" value="F:endonuclease activity"/>
    <property type="evidence" value="ECO:0007669"/>
    <property type="project" value="UniProtKB-KW"/>
</dbReference>
<keyword evidence="1" id="KW-0540">Nuclease</keyword>
<sequence length="433" mass="50400">MAAIVENDLRQRCRVSTNLEGDTFVGIKSEGDGISVCFPLGYRLPNDDKELRQDVVKLIMVLSKYANRKDQRLPVNQMKRPETVDFPIQAYMSIISDYMGNGYFTENEVRYKENRRGKISWTRTIKHQKALPQGNSFVYLDYIVKDTVSNDESLISLVHEYCVYESFQKLGWLYTATMPKEPRLRRFDKPMFSTIVFDKLGQTFNDKHKELFNSMLAMINYLGDKDVPQQFYFGTERFEYVWEKLIDFTFGVSDKDRYFPRTTWHLRDGGQKDNKALEPDTIMLSGKKIYVLDAKYYKYGVTGVPAHLPESTSINKQITYGEYIATEFGEDITVYNAFLMPFDRTKERFVTALHMKNIGEGTADWKRSGKEYERVQGILIDVRTLMHNVVRKNHNEIILLCEEIERAFKEKTTTTAAFPIAPENEGIEILVNI</sequence>
<reference evidence="1 2" key="1">
    <citation type="submission" date="2016-11" db="EMBL/GenBank/DDBJ databases">
        <authorList>
            <person name="Varghese N."/>
            <person name="Submissions S."/>
        </authorList>
    </citation>
    <scope>NUCLEOTIDE SEQUENCE [LARGE SCALE GENOMIC DNA]</scope>
    <source>
        <strain evidence="1 2">DSM 15287</strain>
    </source>
</reference>
<evidence type="ECO:0000313" key="2">
    <source>
        <dbReference type="Proteomes" id="UP000322917"/>
    </source>
</evidence>